<organism evidence="2 3">
    <name type="scientific">Portunus trituberculatus</name>
    <name type="common">Swimming crab</name>
    <name type="synonym">Neptunus trituberculatus</name>
    <dbReference type="NCBI Taxonomy" id="210409"/>
    <lineage>
        <taxon>Eukaryota</taxon>
        <taxon>Metazoa</taxon>
        <taxon>Ecdysozoa</taxon>
        <taxon>Arthropoda</taxon>
        <taxon>Crustacea</taxon>
        <taxon>Multicrustacea</taxon>
        <taxon>Malacostraca</taxon>
        <taxon>Eumalacostraca</taxon>
        <taxon>Eucarida</taxon>
        <taxon>Decapoda</taxon>
        <taxon>Pleocyemata</taxon>
        <taxon>Brachyura</taxon>
        <taxon>Eubrachyura</taxon>
        <taxon>Portunoidea</taxon>
        <taxon>Portunidae</taxon>
        <taxon>Portuninae</taxon>
        <taxon>Portunus</taxon>
    </lineage>
</organism>
<comment type="caution">
    <text evidence="2">The sequence shown here is derived from an EMBL/GenBank/DDBJ whole genome shotgun (WGS) entry which is preliminary data.</text>
</comment>
<name>A0A5B7JZ77_PORTR</name>
<dbReference type="AlphaFoldDB" id="A0A5B7JZ77"/>
<reference evidence="2 3" key="1">
    <citation type="submission" date="2019-05" db="EMBL/GenBank/DDBJ databases">
        <title>Another draft genome of Portunus trituberculatus and its Hox gene families provides insights of decapod evolution.</title>
        <authorList>
            <person name="Jeong J.-H."/>
            <person name="Song I."/>
            <person name="Kim S."/>
            <person name="Choi T."/>
            <person name="Kim D."/>
            <person name="Ryu S."/>
            <person name="Kim W."/>
        </authorList>
    </citation>
    <scope>NUCLEOTIDE SEQUENCE [LARGE SCALE GENOMIC DNA]</scope>
    <source>
        <tissue evidence="2">Muscle</tissue>
    </source>
</reference>
<dbReference type="Proteomes" id="UP000324222">
    <property type="component" value="Unassembled WGS sequence"/>
</dbReference>
<proteinExistence type="predicted"/>
<feature type="region of interest" description="Disordered" evidence="1">
    <location>
        <begin position="85"/>
        <end position="133"/>
    </location>
</feature>
<evidence type="ECO:0000313" key="3">
    <source>
        <dbReference type="Proteomes" id="UP000324222"/>
    </source>
</evidence>
<keyword evidence="3" id="KW-1185">Reference proteome</keyword>
<protein>
    <submittedName>
        <fullName evidence="2">Uncharacterized protein</fullName>
    </submittedName>
</protein>
<dbReference type="EMBL" id="VSRR010127148">
    <property type="protein sequence ID" value="MPD01443.1"/>
    <property type="molecule type" value="Genomic_DNA"/>
</dbReference>
<gene>
    <name evidence="2" type="ORF">E2C01_096970</name>
</gene>
<accession>A0A5B7JZ77</accession>
<evidence type="ECO:0000256" key="1">
    <source>
        <dbReference type="SAM" id="MobiDB-lite"/>
    </source>
</evidence>
<sequence length="133" mass="15409">MGEPLPQPKKLESHRYAKSYYKDLIKSLKHCQTCGARRHKEYYLGQEKSHDTGTKQSATRRQRRGHYKTPLLWKKNLCREIPFSGGDVRPGLQDASGKQWQSALRRGRRQSWGLPPFAQKTTKLVGKEQNTSQ</sequence>
<evidence type="ECO:0000313" key="2">
    <source>
        <dbReference type="EMBL" id="MPD01443.1"/>
    </source>
</evidence>
<feature type="region of interest" description="Disordered" evidence="1">
    <location>
        <begin position="45"/>
        <end position="66"/>
    </location>
</feature>